<keyword evidence="1" id="KW-0472">Membrane</keyword>
<evidence type="ECO:0000256" key="1">
    <source>
        <dbReference type="SAM" id="Phobius"/>
    </source>
</evidence>
<keyword evidence="1" id="KW-1133">Transmembrane helix</keyword>
<reference evidence="2" key="2">
    <citation type="submission" date="2023-04" db="EMBL/GenBank/DDBJ databases">
        <title>Paracnuella aquatica gen. nov., sp. nov., a member of the family Chitinophagaceae isolated from a hot spring.</title>
        <authorList>
            <person name="Wang C."/>
        </authorList>
    </citation>
    <scope>NUCLEOTIDE SEQUENCE</scope>
    <source>
        <strain evidence="2">LB-8</strain>
    </source>
</reference>
<dbReference type="Proteomes" id="UP001155483">
    <property type="component" value="Unassembled WGS sequence"/>
</dbReference>
<keyword evidence="3" id="KW-1185">Reference proteome</keyword>
<evidence type="ECO:0000313" key="3">
    <source>
        <dbReference type="Proteomes" id="UP001155483"/>
    </source>
</evidence>
<accession>A0A9X2XXD9</accession>
<dbReference type="InterPro" id="IPR057695">
    <property type="entry name" value="DUF7935"/>
</dbReference>
<evidence type="ECO:0000313" key="2">
    <source>
        <dbReference type="EMBL" id="MCU7550307.1"/>
    </source>
</evidence>
<dbReference type="RefSeq" id="WP_279297746.1">
    <property type="nucleotide sequence ID" value="NZ_JAOTIF010000011.1"/>
</dbReference>
<reference evidence="2" key="1">
    <citation type="submission" date="2022-09" db="EMBL/GenBank/DDBJ databases">
        <authorList>
            <person name="Yuan C."/>
            <person name="Ke Z."/>
        </authorList>
    </citation>
    <scope>NUCLEOTIDE SEQUENCE</scope>
    <source>
        <strain evidence="2">LB-8</strain>
    </source>
</reference>
<proteinExistence type="predicted"/>
<feature type="transmembrane region" description="Helical" evidence="1">
    <location>
        <begin position="6"/>
        <end position="23"/>
    </location>
</feature>
<dbReference type="Pfam" id="PF25589">
    <property type="entry name" value="DUF7935"/>
    <property type="match status" value="1"/>
</dbReference>
<sequence length="168" mass="19421">MEETSISLIISVVALFIAIVSYFQSKKPKKIQAPKEFFNSIPLQLQAYERLVMLTERIALPNLISRVSQPQYTAKEMQMVLIDNIKQEFEYNSSQQIYVSRVAWEAVRNLKDQNMITINQIANVLPPDARATDLNKQLLEIILNQKEKDIHAVVLDTLNYEAKEILNR</sequence>
<organism evidence="2 3">
    <name type="scientific">Paraflavisolibacter caeni</name>
    <dbReference type="NCBI Taxonomy" id="2982496"/>
    <lineage>
        <taxon>Bacteria</taxon>
        <taxon>Pseudomonadati</taxon>
        <taxon>Bacteroidota</taxon>
        <taxon>Chitinophagia</taxon>
        <taxon>Chitinophagales</taxon>
        <taxon>Chitinophagaceae</taxon>
        <taxon>Paraflavisolibacter</taxon>
    </lineage>
</organism>
<keyword evidence="1" id="KW-0812">Transmembrane</keyword>
<comment type="caution">
    <text evidence="2">The sequence shown here is derived from an EMBL/GenBank/DDBJ whole genome shotgun (WGS) entry which is preliminary data.</text>
</comment>
<protein>
    <submittedName>
        <fullName evidence="2">Uncharacterized protein</fullName>
    </submittedName>
</protein>
<gene>
    <name evidence="2" type="ORF">OCK74_14390</name>
</gene>
<dbReference type="AlphaFoldDB" id="A0A9X2XXD9"/>
<dbReference type="EMBL" id="JAOTIF010000011">
    <property type="protein sequence ID" value="MCU7550307.1"/>
    <property type="molecule type" value="Genomic_DNA"/>
</dbReference>
<name>A0A9X2XXD9_9BACT</name>